<evidence type="ECO:0000313" key="9">
    <source>
        <dbReference type="Proteomes" id="UP000215127"/>
    </source>
</evidence>
<organism evidence="8 9">
    <name type="scientific">Zymoseptoria tritici (strain ST99CH_3D7)</name>
    <dbReference type="NCBI Taxonomy" id="1276538"/>
    <lineage>
        <taxon>Eukaryota</taxon>
        <taxon>Fungi</taxon>
        <taxon>Dikarya</taxon>
        <taxon>Ascomycota</taxon>
        <taxon>Pezizomycotina</taxon>
        <taxon>Dothideomycetes</taxon>
        <taxon>Dothideomycetidae</taxon>
        <taxon>Mycosphaerellales</taxon>
        <taxon>Mycosphaerellaceae</taxon>
        <taxon>Zymoseptoria</taxon>
    </lineage>
</organism>
<dbReference type="SUPFAM" id="SSF48371">
    <property type="entry name" value="ARM repeat"/>
    <property type="match status" value="2"/>
</dbReference>
<evidence type="ECO:0000256" key="2">
    <source>
        <dbReference type="ARBA" id="ARBA00022618"/>
    </source>
</evidence>
<evidence type="ECO:0000256" key="1">
    <source>
        <dbReference type="ARBA" id="ARBA00004123"/>
    </source>
</evidence>
<sequence>MPRASRRKAPSPAAEVEPDTQEMDVDGEEDGNGNGNGIVAGGNALQFDEPLNWRAGKAIAVAELLRRLKDLSEELRGLQQEDVDKESVKAKAKELANQQLLGHKDSGVKAYAMLCIVEVFELTAPDAPFQPTQLKDIFTLFVSTIVPALANPNDPYNQQHQEVLGSLARVKSIILIDDLPAPEPLLIQLFANCFDVISGNVRGGGGEQLSKNVAFNMTAILTVVLDECPVLPAGVVDILLAQFLRADPDALATGSKKNDAPLPHALREVSPAYNMARAVCNSAPDKMARHVGQYFNSVLIDATSNISAGTTSKSKTRKRAHADDDEDTNEDSMYAPTEEDLQDAQKAHRLLRELWRSCPDVILNVIPQIEAEIAAENLPLRVMAVQTVGDMIAGIGAAGPPPQPVLDPAAYPSESIAPPAEQHLSVLLTPAAPLAFSSAYPSAYQAFCDRHRDKAPAVRAAWSIAVGRVLYTSGGGKGLDSDQEPLLSRYLTDMLVDSDDKVRLAAVQAVAHFDYRSIMQKLGRMGSVSTPGSVLSTLADRTKDPKHPVRIAAMELVSRLWGVASGSLIEGSEPVREMFCAIPTKVLDATYVNDKTLNALILRNLYDFLLPVSFPPIKSKVPDSQSTGERALDPDRIRAQRILVLVRDLDERAKKVFYSLQQKQGAYAKYFASILELGEKIHAGADQDSQGDDKKRMKSLITAISSPFPDPVIASKHITEFVNRNERRDFVLARFCLSPESDYKKVVNAMKELSKRLQSAMPAITETLVPFLRSCSILVYNRSHVPAIMEISRSDEIGLGSTAHEVLKEISANAPQVFKVHIKELCETLKKQAPSATESNDPTAVQSLKACAGFARQFPQEMGQDREFYKAMSKFAMFGTPPTAAKHAVSVIVASADKKEMYIKDILKACLKDFEVGSDHSLSRLAALSQLRLVASEQIESQDDEITQVLSNVLLDPSATAYDEELKWSDEIDDNLARKLWALKAIANKLRALVAVQEGDEPGDELRTTAEPIFRLLNTFVEREGEISETDGTTAPHHRAHLRLAASKHLLKLCCNKALDRIFSPRDFNRLTKTVQDEQADVRSGFMNALRKYSSQNRLQRRFYGLMFVYAFEPDKPIRETVMAFLKSRATTFAKQNNSSMELVFSNFLSLLAHHPDFGAETKYLKDFVDYIVFYLKIVATEANLPVIYSIAQRMKTVQDGIDPDSSSNLYVLSDLAEGIIRIYQEQQGWSLQILSTKTPLPPGIFSRMPNHTIAQEIAETRFIPEDLADQLEDLVKDRMRKKKRKAEKTVASSGRAAKKVKATTGETSKSLPVRKVTKTTKAAKSSRTPKKSKADDVAAASSVDRRKSGRASNARNYAENDDSDDDEELEQWQAGDEEEDEEDNKDVQDDADLEEQDADVDAEGNKENLHSTPPTSDPAPRSSTPRTAPPVTKKAKAEAKKRKAAAQTSEAEDVEEEEVTTQTKSQKKKATKQPPAQTASRSRSTRTAEKVVEEKKEKTGFDFPSDSDGELSDVPDEMEA</sequence>
<accession>A0A1X7RPT5</accession>
<dbReference type="Gene3D" id="1.25.10.10">
    <property type="entry name" value="Leucine-rich Repeat Variant"/>
    <property type="match status" value="1"/>
</dbReference>
<dbReference type="GO" id="GO:0000785">
    <property type="term" value="C:chromatin"/>
    <property type="evidence" value="ECO:0007669"/>
    <property type="project" value="TreeGrafter"/>
</dbReference>
<keyword evidence="3" id="KW-0498">Mitosis</keyword>
<keyword evidence="2" id="KW-0132">Cell division</keyword>
<name>A0A1X7RPT5_ZYMT9</name>
<feature type="compositionally biased region" description="Acidic residues" evidence="7">
    <location>
        <begin position="1506"/>
        <end position="1521"/>
    </location>
</feature>
<keyword evidence="5" id="KW-0131">Cell cycle</keyword>
<feature type="compositionally biased region" description="Acidic residues" evidence="7">
    <location>
        <begin position="1451"/>
        <end position="1460"/>
    </location>
</feature>
<proteinExistence type="predicted"/>
<evidence type="ECO:0000256" key="6">
    <source>
        <dbReference type="SAM" id="Coils"/>
    </source>
</evidence>
<feature type="region of interest" description="Disordered" evidence="7">
    <location>
        <begin position="1280"/>
        <end position="1521"/>
    </location>
</feature>
<feature type="region of interest" description="Disordered" evidence="7">
    <location>
        <begin position="308"/>
        <end position="340"/>
    </location>
</feature>
<keyword evidence="6" id="KW-0175">Coiled coil</keyword>
<dbReference type="GO" id="GO:0051301">
    <property type="term" value="P:cell division"/>
    <property type="evidence" value="ECO:0007669"/>
    <property type="project" value="UniProtKB-KW"/>
</dbReference>
<evidence type="ECO:0000256" key="4">
    <source>
        <dbReference type="ARBA" id="ARBA00023242"/>
    </source>
</evidence>
<evidence type="ECO:0000313" key="8">
    <source>
        <dbReference type="EMBL" id="SMQ49452.1"/>
    </source>
</evidence>
<dbReference type="GO" id="GO:0006281">
    <property type="term" value="P:DNA repair"/>
    <property type="evidence" value="ECO:0007669"/>
    <property type="project" value="TreeGrafter"/>
</dbReference>
<evidence type="ECO:0000256" key="7">
    <source>
        <dbReference type="SAM" id="MobiDB-lite"/>
    </source>
</evidence>
<evidence type="ECO:0000256" key="5">
    <source>
        <dbReference type="ARBA" id="ARBA00023306"/>
    </source>
</evidence>
<evidence type="ECO:0000256" key="3">
    <source>
        <dbReference type="ARBA" id="ARBA00022776"/>
    </source>
</evidence>
<dbReference type="CDD" id="cd19953">
    <property type="entry name" value="PDS5"/>
    <property type="match status" value="1"/>
</dbReference>
<protein>
    <recommendedName>
        <fullName evidence="10">Sister chromatid cohesion protein</fullName>
    </recommendedName>
</protein>
<dbReference type="Pfam" id="PF20168">
    <property type="entry name" value="PDS5"/>
    <property type="match status" value="1"/>
</dbReference>
<dbReference type="InterPro" id="IPR016024">
    <property type="entry name" value="ARM-type_fold"/>
</dbReference>
<gene>
    <name evidence="8" type="ORF">ZT3D7_G4603</name>
</gene>
<dbReference type="STRING" id="1276538.A0A1X7RPT5"/>
<dbReference type="PANTHER" id="PTHR12663:SF0">
    <property type="entry name" value="PRECOCIOUS DISSOCIATION OF SISTERS 5, ISOFORM A"/>
    <property type="match status" value="1"/>
</dbReference>
<feature type="compositionally biased region" description="Basic and acidic residues" evidence="7">
    <location>
        <begin position="1487"/>
        <end position="1501"/>
    </location>
</feature>
<dbReference type="PANTHER" id="PTHR12663">
    <property type="entry name" value="ANDROGEN INDUCED INHIBITOR OF PROLIFERATION AS3 / PDS5-RELATED"/>
    <property type="match status" value="1"/>
</dbReference>
<dbReference type="GO" id="GO:0007064">
    <property type="term" value="P:mitotic sister chromatid cohesion"/>
    <property type="evidence" value="ECO:0007669"/>
    <property type="project" value="InterPro"/>
</dbReference>
<keyword evidence="4" id="KW-0539">Nucleus</keyword>
<feature type="coiled-coil region" evidence="6">
    <location>
        <begin position="61"/>
        <end position="98"/>
    </location>
</feature>
<feature type="region of interest" description="Disordered" evidence="7">
    <location>
        <begin position="1"/>
        <end position="38"/>
    </location>
</feature>
<dbReference type="EMBL" id="LT853694">
    <property type="protein sequence ID" value="SMQ49452.1"/>
    <property type="molecule type" value="Genomic_DNA"/>
</dbReference>
<evidence type="ECO:0008006" key="10">
    <source>
        <dbReference type="Google" id="ProtNLM"/>
    </source>
</evidence>
<dbReference type="Proteomes" id="UP000215127">
    <property type="component" value="Chromosome 3"/>
</dbReference>
<comment type="subcellular location">
    <subcellularLocation>
        <location evidence="1">Nucleus</location>
    </subcellularLocation>
</comment>
<keyword evidence="9" id="KW-1185">Reference proteome</keyword>
<dbReference type="GO" id="GO:0005634">
    <property type="term" value="C:nucleus"/>
    <property type="evidence" value="ECO:0007669"/>
    <property type="project" value="UniProtKB-SubCell"/>
</dbReference>
<dbReference type="InterPro" id="IPR039776">
    <property type="entry name" value="Pds5"/>
</dbReference>
<dbReference type="InterPro" id="IPR011989">
    <property type="entry name" value="ARM-like"/>
</dbReference>
<feature type="compositionally biased region" description="Acidic residues" evidence="7">
    <location>
        <begin position="1360"/>
        <end position="1403"/>
    </location>
</feature>
<feature type="compositionally biased region" description="Acidic residues" evidence="7">
    <location>
        <begin position="16"/>
        <end position="31"/>
    </location>
</feature>
<reference evidence="8 9" key="1">
    <citation type="submission" date="2016-06" db="EMBL/GenBank/DDBJ databases">
        <authorList>
            <person name="Kjaerup R.B."/>
            <person name="Dalgaard T.S."/>
            <person name="Juul-Madsen H.R."/>
        </authorList>
    </citation>
    <scope>NUCLEOTIDE SEQUENCE [LARGE SCALE GENOMIC DNA]</scope>
</reference>